<dbReference type="OrthoDB" id="5519961at2"/>
<dbReference type="AlphaFoldDB" id="A0A1T3NS18"/>
<accession>A0A1T3NS18</accession>
<comment type="caution">
    <text evidence="2">The sequence shown here is derived from an EMBL/GenBank/DDBJ whole genome shotgun (WGS) entry which is preliminary data.</text>
</comment>
<evidence type="ECO:0000256" key="1">
    <source>
        <dbReference type="SAM" id="MobiDB-lite"/>
    </source>
</evidence>
<evidence type="ECO:0000313" key="3">
    <source>
        <dbReference type="Proteomes" id="UP000190037"/>
    </source>
</evidence>
<proteinExistence type="predicted"/>
<reference evidence="2 3" key="1">
    <citation type="submission" date="2017-03" db="EMBL/GenBank/DDBJ databases">
        <title>Draft genome sequence of Streptomyces scabrisporus NF3, endophyte isolated from Amphipterygium adstringens.</title>
        <authorList>
            <person name="Vazquez M."/>
            <person name="Ceapa C.D."/>
            <person name="Rodriguez Luna D."/>
            <person name="Sanchez Esquivel S."/>
        </authorList>
    </citation>
    <scope>NUCLEOTIDE SEQUENCE [LARGE SCALE GENOMIC DNA]</scope>
    <source>
        <strain evidence="2 3">NF3</strain>
    </source>
</reference>
<dbReference type="Pfam" id="PF11387">
    <property type="entry name" value="DUF2795"/>
    <property type="match status" value="1"/>
</dbReference>
<name>A0A1T3NS18_9ACTN</name>
<protein>
    <recommendedName>
        <fullName evidence="4">DUF2795 domain-containing protein</fullName>
    </recommendedName>
</protein>
<organism evidence="2 3">
    <name type="scientific">Embleya scabrispora</name>
    <dbReference type="NCBI Taxonomy" id="159449"/>
    <lineage>
        <taxon>Bacteria</taxon>
        <taxon>Bacillati</taxon>
        <taxon>Actinomycetota</taxon>
        <taxon>Actinomycetes</taxon>
        <taxon>Kitasatosporales</taxon>
        <taxon>Streptomycetaceae</taxon>
        <taxon>Embleya</taxon>
    </lineage>
</organism>
<dbReference type="EMBL" id="MWQN01000001">
    <property type="protein sequence ID" value="OPC79697.1"/>
    <property type="molecule type" value="Genomic_DNA"/>
</dbReference>
<sequence length="105" mass="11160">MATHSDDAPRQTSADSTDAGNGARVGGTPPGMTPGDVELRSELARHLGRDVYPATRDSLLATLRDNNASDDLVRIATGLPDDDTRYANMQDVARALGLGTEEHRT</sequence>
<keyword evidence="3" id="KW-1185">Reference proteome</keyword>
<dbReference type="STRING" id="159449.B4N89_00925"/>
<dbReference type="InterPro" id="IPR021527">
    <property type="entry name" value="DUF2795"/>
</dbReference>
<dbReference type="Proteomes" id="UP000190037">
    <property type="component" value="Unassembled WGS sequence"/>
</dbReference>
<feature type="region of interest" description="Disordered" evidence="1">
    <location>
        <begin position="1"/>
        <end position="37"/>
    </location>
</feature>
<evidence type="ECO:0008006" key="4">
    <source>
        <dbReference type="Google" id="ProtNLM"/>
    </source>
</evidence>
<evidence type="ECO:0000313" key="2">
    <source>
        <dbReference type="EMBL" id="OPC79697.1"/>
    </source>
</evidence>
<feature type="compositionally biased region" description="Polar residues" evidence="1">
    <location>
        <begin position="10"/>
        <end position="19"/>
    </location>
</feature>
<dbReference type="RefSeq" id="WP_078973961.1">
    <property type="nucleotide sequence ID" value="NZ_MWQN01000001.1"/>
</dbReference>
<gene>
    <name evidence="2" type="ORF">B4N89_00925</name>
</gene>